<name>A0A1V0UYW4_9BACL</name>
<evidence type="ECO:0000313" key="1">
    <source>
        <dbReference type="EMBL" id="ARF70319.1"/>
    </source>
</evidence>
<evidence type="ECO:0000313" key="2">
    <source>
        <dbReference type="Proteomes" id="UP000192727"/>
    </source>
</evidence>
<dbReference type="EMBL" id="CP020557">
    <property type="protein sequence ID" value="ARF70319.1"/>
    <property type="molecule type" value="Genomic_DNA"/>
</dbReference>
<protein>
    <submittedName>
        <fullName evidence="1">Uncharacterized protein</fullName>
    </submittedName>
</protein>
<gene>
    <name evidence="1" type="ORF">B7C51_24450</name>
</gene>
<dbReference type="Proteomes" id="UP000192727">
    <property type="component" value="Chromosome"/>
</dbReference>
<dbReference type="RefSeq" id="WP_083041481.1">
    <property type="nucleotide sequence ID" value="NZ_CP020557.1"/>
</dbReference>
<dbReference type="AlphaFoldDB" id="A0A1V0UYW4"/>
<reference evidence="1 2" key="1">
    <citation type="submission" date="2017-03" db="EMBL/GenBank/DDBJ databases">
        <title>Paenibacillus larvae genome sequencing.</title>
        <authorList>
            <person name="Dingman D.W."/>
        </authorList>
    </citation>
    <scope>NUCLEOTIDE SEQUENCE [LARGE SCALE GENOMIC DNA]</scope>
    <source>
        <strain evidence="1 2">SAG 10367</strain>
    </source>
</reference>
<sequence length="105" mass="12096">MEIKNLESFKKEFDNALDWGTILYADQQGDVYTHTNHLGLLSSGVLDKPHLFFDMSGLKSHVYQAADHFGMSYQKARALVRGTVQDYIKQWDGEESQTCDINHLW</sequence>
<accession>A0A1V0UYW4</accession>
<organism evidence="1 2">
    <name type="scientific">Paenibacillus larvae subsp. pulvifaciens</name>
    <dbReference type="NCBI Taxonomy" id="1477"/>
    <lineage>
        <taxon>Bacteria</taxon>
        <taxon>Bacillati</taxon>
        <taxon>Bacillota</taxon>
        <taxon>Bacilli</taxon>
        <taxon>Bacillales</taxon>
        <taxon>Paenibacillaceae</taxon>
        <taxon>Paenibacillus</taxon>
    </lineage>
</organism>
<proteinExistence type="predicted"/>